<proteinExistence type="predicted"/>
<accession>M7NPK0</accession>
<organism evidence="2 3">
    <name type="scientific">Paeniglutamicibacter gangotriensis Lz1y</name>
    <dbReference type="NCBI Taxonomy" id="1276920"/>
    <lineage>
        <taxon>Bacteria</taxon>
        <taxon>Bacillati</taxon>
        <taxon>Actinomycetota</taxon>
        <taxon>Actinomycetes</taxon>
        <taxon>Micrococcales</taxon>
        <taxon>Micrococcaceae</taxon>
        <taxon>Paeniglutamicibacter</taxon>
    </lineage>
</organism>
<reference evidence="2 3" key="1">
    <citation type="journal article" date="2013" name="Genome Announc.">
        <title>Draft Genome Sequence of Arthrobacter gangotriensis Strain Lz1yT, Isolated from a Penguin Rookery Soil Sample Collected in Antarctica, near the Indian Station Dakshin Gangotri.</title>
        <authorList>
            <person name="Shivaji S."/>
            <person name="Ara S."/>
            <person name="Bandi S."/>
            <person name="Singh A."/>
            <person name="Kumar Pinnaka A."/>
        </authorList>
    </citation>
    <scope>NUCLEOTIDE SEQUENCE [LARGE SCALE GENOMIC DNA]</scope>
    <source>
        <strain evidence="2 3">Lz1y</strain>
    </source>
</reference>
<evidence type="ECO:0000313" key="3">
    <source>
        <dbReference type="Proteomes" id="UP000012015"/>
    </source>
</evidence>
<feature type="region of interest" description="Disordered" evidence="1">
    <location>
        <begin position="1"/>
        <end position="44"/>
    </location>
</feature>
<protein>
    <submittedName>
        <fullName evidence="2">Uncharacterized protein</fullName>
    </submittedName>
</protein>
<dbReference type="STRING" id="1276920.ADIAG_00456"/>
<dbReference type="Proteomes" id="UP000012015">
    <property type="component" value="Unassembled WGS sequence"/>
</dbReference>
<name>M7NPK0_9MICC</name>
<evidence type="ECO:0000313" key="2">
    <source>
        <dbReference type="EMBL" id="EMR00449.1"/>
    </source>
</evidence>
<sequence length="239" mass="26719">MRSHPDRRINAPLWEGNRCHDRSPGALHQRRRRGHHARTNTYGDGLARALQTTDLEACEGRPPRRTSRAGLRKLDEIDARAAASTVLGGDVEALLEPRAAGNREALRFLLNARIIMERQGTADRLMLTSMLRTMDRGVDARRALTDGQVLHISRWRARRDDDLSTGIASAEAKWLAAAIVHFRAQLKANHRQLQEVVGIMAAGLLDLYGVGPVSADRVLIWYSHHGRVRSEAAFAHWQG</sequence>
<comment type="caution">
    <text evidence="2">The sequence shown here is derived from an EMBL/GenBank/DDBJ whole genome shotgun (WGS) entry which is preliminary data.</text>
</comment>
<dbReference type="EMBL" id="AOCK01000001">
    <property type="protein sequence ID" value="EMR00449.1"/>
    <property type="molecule type" value="Genomic_DNA"/>
</dbReference>
<feature type="compositionally biased region" description="Basic residues" evidence="1">
    <location>
        <begin position="28"/>
        <end position="38"/>
    </location>
</feature>
<gene>
    <name evidence="2" type="ORF">ADIAG_00456</name>
</gene>
<keyword evidence="3" id="KW-1185">Reference proteome</keyword>
<dbReference type="AlphaFoldDB" id="M7NPK0"/>
<dbReference type="PATRIC" id="fig|1276920.7.peg.456"/>
<dbReference type="eggNOG" id="COG3547">
    <property type="taxonomic scope" value="Bacteria"/>
</dbReference>
<evidence type="ECO:0000256" key="1">
    <source>
        <dbReference type="SAM" id="MobiDB-lite"/>
    </source>
</evidence>